<dbReference type="AlphaFoldDB" id="A0A8C5R178"/>
<dbReference type="Ensembl" id="ENSLLET00000046586.1">
    <property type="protein sequence ID" value="ENSLLEP00000044794.1"/>
    <property type="gene ID" value="ENSLLEG00000024059.1"/>
</dbReference>
<dbReference type="OrthoDB" id="2544694at2759"/>
<keyword evidence="2 5" id="KW-0812">Transmembrane</keyword>
<keyword evidence="8" id="KW-1185">Reference proteome</keyword>
<dbReference type="InterPro" id="IPR020846">
    <property type="entry name" value="MFS_dom"/>
</dbReference>
<reference evidence="7" key="2">
    <citation type="submission" date="2025-09" db="UniProtKB">
        <authorList>
            <consortium name="Ensembl"/>
        </authorList>
    </citation>
    <scope>IDENTIFICATION</scope>
</reference>
<feature type="transmembrane region" description="Helical" evidence="5">
    <location>
        <begin position="426"/>
        <end position="449"/>
    </location>
</feature>
<keyword evidence="4 5" id="KW-0472">Membrane</keyword>
<keyword evidence="3 5" id="KW-1133">Transmembrane helix</keyword>
<feature type="transmembrane region" description="Helical" evidence="5">
    <location>
        <begin position="343"/>
        <end position="362"/>
    </location>
</feature>
<dbReference type="Pfam" id="PF00083">
    <property type="entry name" value="Sugar_tr"/>
    <property type="match status" value="1"/>
</dbReference>
<feature type="transmembrane region" description="Helical" evidence="5">
    <location>
        <begin position="144"/>
        <end position="162"/>
    </location>
</feature>
<dbReference type="Gene3D" id="1.20.1250.20">
    <property type="entry name" value="MFS general substrate transporter like domains"/>
    <property type="match status" value="1"/>
</dbReference>
<feature type="transmembrane region" description="Helical" evidence="5">
    <location>
        <begin position="401"/>
        <end position="420"/>
    </location>
</feature>
<dbReference type="FunFam" id="1.20.1250.20:FF:000023">
    <property type="entry name" value="Solute carrier family 22 member 6"/>
    <property type="match status" value="1"/>
</dbReference>
<feature type="transmembrane region" description="Helical" evidence="5">
    <location>
        <begin position="470"/>
        <end position="487"/>
    </location>
</feature>
<accession>A0A8C5R178</accession>
<dbReference type="PROSITE" id="PS50850">
    <property type="entry name" value="MFS"/>
    <property type="match status" value="1"/>
</dbReference>
<evidence type="ECO:0000256" key="2">
    <source>
        <dbReference type="ARBA" id="ARBA00022692"/>
    </source>
</evidence>
<evidence type="ECO:0000256" key="1">
    <source>
        <dbReference type="ARBA" id="ARBA00004141"/>
    </source>
</evidence>
<proteinExistence type="predicted"/>
<reference evidence="7" key="1">
    <citation type="submission" date="2025-08" db="UniProtKB">
        <authorList>
            <consortium name="Ensembl"/>
        </authorList>
    </citation>
    <scope>IDENTIFICATION</scope>
</reference>
<feature type="transmembrane region" description="Helical" evidence="5">
    <location>
        <begin position="230"/>
        <end position="249"/>
    </location>
</feature>
<feature type="transmembrane region" description="Helical" evidence="5">
    <location>
        <begin position="194"/>
        <end position="218"/>
    </location>
</feature>
<comment type="subcellular location">
    <subcellularLocation>
        <location evidence="1">Membrane</location>
        <topology evidence="1">Multi-pass membrane protein</topology>
    </subcellularLocation>
</comment>
<evidence type="ECO:0000313" key="7">
    <source>
        <dbReference type="Ensembl" id="ENSLLEP00000044794.1"/>
    </source>
</evidence>
<dbReference type="SUPFAM" id="SSF103473">
    <property type="entry name" value="MFS general substrate transporter"/>
    <property type="match status" value="1"/>
</dbReference>
<evidence type="ECO:0000259" key="6">
    <source>
        <dbReference type="PROSITE" id="PS50850"/>
    </source>
</evidence>
<feature type="domain" description="Major facilitator superfamily (MFS) profile" evidence="6">
    <location>
        <begin position="93"/>
        <end position="514"/>
    </location>
</feature>
<sequence length="559" mass="62582">MTFADLLDRIGGVGTFQILHSLLLAFPVCMVACHNFLQNFTAAFPAHHCKQNPMLNVTENISYEDLLRATIPLNQKGQPERCQRFTEPHWMLLNPNATLGNISDVKTERCLDGWVYDTSIVRSSIITEWDLVCDLSSMRQMAQSVYMVGVLLGGAVFGGIADRFGRRTVLIWSYMQMSVAGTLVAFLPSFPCYVFFRLISGMTFSSVLLNTLCLMLEWMPVKGRTLAGTFIGYVFTCGQMVLSGLAYAIRDWRWLQFSVTAPFYFFFVYSWFLQESGRWLILNGRTDQALTNMRRVARLNGMEAEGLKMTKEEVIAEMQHEISSRKSSHSLLDLVRTPGMRRITGCLMMVWFSTSFAYYGLAMDLQKFGISIYLVQFCFGAIDVPAKLVAALTMSYVGRRVTQGLFLVLAGTMIIANIFVPVDMRALRTALAALGKGCCASAFMCAYLYSGELFPTEIRQTGMGFSDMNARVGSVVAPVIHLIGEFIPILPALIFGSAPIVSGIVAASLLPETRNNPLSDTIQEVEDRRLKRNWKKEVELKLEIVPLTQKPENCFKDAI</sequence>
<feature type="transmembrane region" description="Helical" evidence="5">
    <location>
        <begin position="368"/>
        <end position="389"/>
    </location>
</feature>
<dbReference type="InterPro" id="IPR036259">
    <property type="entry name" value="MFS_trans_sf"/>
</dbReference>
<dbReference type="InterPro" id="IPR005828">
    <property type="entry name" value="MFS_sugar_transport-like"/>
</dbReference>
<name>A0A8C5R178_9ANUR</name>
<dbReference type="GeneTree" id="ENSGT00940000154901"/>
<dbReference type="GO" id="GO:0016020">
    <property type="term" value="C:membrane"/>
    <property type="evidence" value="ECO:0007669"/>
    <property type="project" value="UniProtKB-SubCell"/>
</dbReference>
<evidence type="ECO:0000256" key="3">
    <source>
        <dbReference type="ARBA" id="ARBA00022989"/>
    </source>
</evidence>
<organism evidence="7 8">
    <name type="scientific">Leptobrachium leishanense</name>
    <name type="common">Leishan spiny toad</name>
    <dbReference type="NCBI Taxonomy" id="445787"/>
    <lineage>
        <taxon>Eukaryota</taxon>
        <taxon>Metazoa</taxon>
        <taxon>Chordata</taxon>
        <taxon>Craniata</taxon>
        <taxon>Vertebrata</taxon>
        <taxon>Euteleostomi</taxon>
        <taxon>Amphibia</taxon>
        <taxon>Batrachia</taxon>
        <taxon>Anura</taxon>
        <taxon>Pelobatoidea</taxon>
        <taxon>Megophryidae</taxon>
        <taxon>Leptobrachium</taxon>
    </lineage>
</organism>
<feature type="transmembrane region" description="Helical" evidence="5">
    <location>
        <begin position="169"/>
        <end position="188"/>
    </location>
</feature>
<evidence type="ECO:0000313" key="8">
    <source>
        <dbReference type="Proteomes" id="UP000694569"/>
    </source>
</evidence>
<dbReference type="PANTHER" id="PTHR24064">
    <property type="entry name" value="SOLUTE CARRIER FAMILY 22 MEMBER"/>
    <property type="match status" value="1"/>
</dbReference>
<feature type="transmembrane region" description="Helical" evidence="5">
    <location>
        <begin position="255"/>
        <end position="273"/>
    </location>
</feature>
<evidence type="ECO:0000256" key="5">
    <source>
        <dbReference type="SAM" id="Phobius"/>
    </source>
</evidence>
<dbReference type="GO" id="GO:0022857">
    <property type="term" value="F:transmembrane transporter activity"/>
    <property type="evidence" value="ECO:0007669"/>
    <property type="project" value="InterPro"/>
</dbReference>
<evidence type="ECO:0000256" key="4">
    <source>
        <dbReference type="ARBA" id="ARBA00023136"/>
    </source>
</evidence>
<dbReference type="Proteomes" id="UP000694569">
    <property type="component" value="Unplaced"/>
</dbReference>
<protein>
    <recommendedName>
        <fullName evidence="6">Major facilitator superfamily (MFS) profile domain-containing protein</fullName>
    </recommendedName>
</protein>